<organism evidence="12 13">
    <name type="scientific">Seminavis robusta</name>
    <dbReference type="NCBI Taxonomy" id="568900"/>
    <lineage>
        <taxon>Eukaryota</taxon>
        <taxon>Sar</taxon>
        <taxon>Stramenopiles</taxon>
        <taxon>Ochrophyta</taxon>
        <taxon>Bacillariophyta</taxon>
        <taxon>Bacillariophyceae</taxon>
        <taxon>Bacillariophycidae</taxon>
        <taxon>Naviculales</taxon>
        <taxon>Naviculaceae</taxon>
        <taxon>Seminavis</taxon>
    </lineage>
</organism>
<dbReference type="PANTHER" id="PTHR11214:SF351">
    <property type="entry name" value="BETA-1,3-GALACTOSYLTRANSFERASE PVG3"/>
    <property type="match status" value="1"/>
</dbReference>
<evidence type="ECO:0000256" key="1">
    <source>
        <dbReference type="ARBA" id="ARBA00004323"/>
    </source>
</evidence>
<keyword evidence="5 10" id="KW-0812">Transmembrane</keyword>
<evidence type="ECO:0000256" key="7">
    <source>
        <dbReference type="ARBA" id="ARBA00022989"/>
    </source>
</evidence>
<evidence type="ECO:0000256" key="10">
    <source>
        <dbReference type="RuleBase" id="RU363063"/>
    </source>
</evidence>
<comment type="similarity">
    <text evidence="2 10">Belongs to the glycosyltransferase 31 family.</text>
</comment>
<name>A0A9N8EKM4_9STRA</name>
<feature type="transmembrane region" description="Helical" evidence="10">
    <location>
        <begin position="6"/>
        <end position="26"/>
    </location>
</feature>
<evidence type="ECO:0000256" key="6">
    <source>
        <dbReference type="ARBA" id="ARBA00022968"/>
    </source>
</evidence>
<dbReference type="PANTHER" id="PTHR11214">
    <property type="entry name" value="BETA-1,3-N-ACETYLGLUCOSAMINYLTRANSFERASE"/>
    <property type="match status" value="1"/>
</dbReference>
<feature type="region of interest" description="Disordered" evidence="11">
    <location>
        <begin position="42"/>
        <end position="61"/>
    </location>
</feature>
<evidence type="ECO:0000313" key="12">
    <source>
        <dbReference type="EMBL" id="CAB9522453.1"/>
    </source>
</evidence>
<evidence type="ECO:0000256" key="2">
    <source>
        <dbReference type="ARBA" id="ARBA00008661"/>
    </source>
</evidence>
<evidence type="ECO:0000313" key="13">
    <source>
        <dbReference type="Proteomes" id="UP001153069"/>
    </source>
</evidence>
<sequence>MVCPGITLGLVIVCLLQFGLLLTYIVRDSGMIPVISSLPTPTKCPPTKNTTTTTASSAKQDSSYDCDNLSSSVLIAIKSGGTDQKYRHRRQKWRESDKCGKAYAQANIPYKFMIGLPLEKPLNPTSHNQAAADTQQEIIDTKALQTEFRAHGDVEIMPLRDVYTEMHLKTFRILEWGVHQSYTHHPNLKLLVLHDDEYCVDLKALQALCRKTAEQPQPAQMYGGPYFWSKPGYEIQKAFDQSFSPYFSGWLYVLSVPLAQEIVEDVDTKFAGIYASHSEDLQVGRWVKKQHQRKDTPPVQVEVEKTLIVAA</sequence>
<reference evidence="12" key="1">
    <citation type="submission" date="2020-06" db="EMBL/GenBank/DDBJ databases">
        <authorList>
            <consortium name="Plant Systems Biology data submission"/>
        </authorList>
    </citation>
    <scope>NUCLEOTIDE SEQUENCE</scope>
    <source>
        <strain evidence="12">D6</strain>
    </source>
</reference>
<evidence type="ECO:0000256" key="4">
    <source>
        <dbReference type="ARBA" id="ARBA00022679"/>
    </source>
</evidence>
<evidence type="ECO:0000256" key="9">
    <source>
        <dbReference type="ARBA" id="ARBA00023136"/>
    </source>
</evidence>
<evidence type="ECO:0000256" key="5">
    <source>
        <dbReference type="ARBA" id="ARBA00022692"/>
    </source>
</evidence>
<accession>A0A9N8EKM4</accession>
<dbReference type="EC" id="2.4.1.-" evidence="10"/>
<comment type="caution">
    <text evidence="12">The sequence shown here is derived from an EMBL/GenBank/DDBJ whole genome shotgun (WGS) entry which is preliminary data.</text>
</comment>
<dbReference type="InterPro" id="IPR002659">
    <property type="entry name" value="Glyco_trans_31"/>
</dbReference>
<dbReference type="GO" id="GO:0000139">
    <property type="term" value="C:Golgi membrane"/>
    <property type="evidence" value="ECO:0007669"/>
    <property type="project" value="UniProtKB-SubCell"/>
</dbReference>
<keyword evidence="3 10" id="KW-0328">Glycosyltransferase</keyword>
<protein>
    <recommendedName>
        <fullName evidence="10">Hexosyltransferase</fullName>
        <ecNumber evidence="10">2.4.1.-</ecNumber>
    </recommendedName>
</protein>
<dbReference type="EMBL" id="CAICTM010001302">
    <property type="protein sequence ID" value="CAB9522453.1"/>
    <property type="molecule type" value="Genomic_DNA"/>
</dbReference>
<keyword evidence="9 10" id="KW-0472">Membrane</keyword>
<dbReference type="Pfam" id="PF01762">
    <property type="entry name" value="Galactosyl_T"/>
    <property type="match status" value="1"/>
</dbReference>
<dbReference type="Proteomes" id="UP001153069">
    <property type="component" value="Unassembled WGS sequence"/>
</dbReference>
<keyword evidence="6 10" id="KW-0735">Signal-anchor</keyword>
<proteinExistence type="inferred from homology"/>
<keyword evidence="8 10" id="KW-0333">Golgi apparatus</keyword>
<keyword evidence="13" id="KW-1185">Reference proteome</keyword>
<keyword evidence="4" id="KW-0808">Transferase</keyword>
<gene>
    <name evidence="12" type="ORF">SEMRO_1304_G261110.1</name>
</gene>
<feature type="compositionally biased region" description="Low complexity" evidence="11">
    <location>
        <begin position="42"/>
        <end position="54"/>
    </location>
</feature>
<comment type="subcellular location">
    <subcellularLocation>
        <location evidence="1 10">Golgi apparatus membrane</location>
        <topology evidence="1 10">Single-pass type II membrane protein</topology>
    </subcellularLocation>
</comment>
<dbReference type="OrthoDB" id="2139606at2759"/>
<dbReference type="AlphaFoldDB" id="A0A9N8EKM4"/>
<dbReference type="GO" id="GO:0016758">
    <property type="term" value="F:hexosyltransferase activity"/>
    <property type="evidence" value="ECO:0007669"/>
    <property type="project" value="InterPro"/>
</dbReference>
<evidence type="ECO:0000256" key="8">
    <source>
        <dbReference type="ARBA" id="ARBA00023034"/>
    </source>
</evidence>
<evidence type="ECO:0000256" key="11">
    <source>
        <dbReference type="SAM" id="MobiDB-lite"/>
    </source>
</evidence>
<keyword evidence="7 10" id="KW-1133">Transmembrane helix</keyword>
<evidence type="ECO:0000256" key="3">
    <source>
        <dbReference type="ARBA" id="ARBA00022676"/>
    </source>
</evidence>